<evidence type="ECO:0000259" key="4">
    <source>
        <dbReference type="PROSITE" id="PS01124"/>
    </source>
</evidence>
<reference evidence="5 6" key="1">
    <citation type="journal article" date="2023" name="Microbiol. Resour. Announc.">
        <title>Complete Genome Sequence of Mycobacterium wuenschmanii, a novel Nontuberculous Mycobacterium Isolated from a captive population of Amazon Milk Frogs.</title>
        <authorList>
            <person name="Hicks J."/>
            <person name="Zeineldin M."/>
            <person name="Ward H."/>
            <person name="Wuenschmann A."/>
            <person name="Camp P."/>
            <person name="Farrell D."/>
            <person name="Lehman K."/>
            <person name="Thacker T."/>
            <person name="Cuthbert E."/>
        </authorList>
    </citation>
    <scope>NUCLEOTIDE SEQUENCE [LARGE SCALE GENOMIC DNA]</scope>
    <source>
        <strain evidence="5 6">Wuenschmanii</strain>
    </source>
</reference>
<dbReference type="PANTHER" id="PTHR46796">
    <property type="entry name" value="HTH-TYPE TRANSCRIPTIONAL ACTIVATOR RHAS-RELATED"/>
    <property type="match status" value="1"/>
</dbReference>
<feature type="domain" description="HTH araC/xylS-type" evidence="4">
    <location>
        <begin position="111"/>
        <end position="208"/>
    </location>
</feature>
<dbReference type="Proteomes" id="UP001236585">
    <property type="component" value="Chromosome"/>
</dbReference>
<evidence type="ECO:0000313" key="5">
    <source>
        <dbReference type="EMBL" id="WIM87394.1"/>
    </source>
</evidence>
<dbReference type="PROSITE" id="PS01124">
    <property type="entry name" value="HTH_ARAC_FAMILY_2"/>
    <property type="match status" value="1"/>
</dbReference>
<evidence type="ECO:0000256" key="1">
    <source>
        <dbReference type="ARBA" id="ARBA00023015"/>
    </source>
</evidence>
<dbReference type="InterPro" id="IPR018060">
    <property type="entry name" value="HTH_AraC"/>
</dbReference>
<dbReference type="Gene3D" id="1.10.10.60">
    <property type="entry name" value="Homeodomain-like"/>
    <property type="match status" value="1"/>
</dbReference>
<proteinExistence type="predicted"/>
<dbReference type="InterPro" id="IPR050204">
    <property type="entry name" value="AraC_XylS_family_regulators"/>
</dbReference>
<evidence type="ECO:0000256" key="2">
    <source>
        <dbReference type="ARBA" id="ARBA00023125"/>
    </source>
</evidence>
<name>A0ABY8VUS2_9MYCO</name>
<keyword evidence="6" id="KW-1185">Reference proteome</keyword>
<gene>
    <name evidence="5" type="ORF">PT015_21535</name>
</gene>
<keyword evidence="2" id="KW-0238">DNA-binding</keyword>
<organism evidence="5 6">
    <name type="scientific">Candidatus Mycobacterium wuenschmannii</name>
    <dbReference type="NCBI Taxonomy" id="3027808"/>
    <lineage>
        <taxon>Bacteria</taxon>
        <taxon>Bacillati</taxon>
        <taxon>Actinomycetota</taxon>
        <taxon>Actinomycetes</taxon>
        <taxon>Mycobacteriales</taxon>
        <taxon>Mycobacteriaceae</taxon>
        <taxon>Mycobacterium</taxon>
    </lineage>
</organism>
<keyword evidence="1" id="KW-0805">Transcription regulation</keyword>
<evidence type="ECO:0000313" key="6">
    <source>
        <dbReference type="Proteomes" id="UP001236585"/>
    </source>
</evidence>
<evidence type="ECO:0000256" key="3">
    <source>
        <dbReference type="ARBA" id="ARBA00023163"/>
    </source>
</evidence>
<dbReference type="EMBL" id="CP126981">
    <property type="protein sequence ID" value="WIM87394.1"/>
    <property type="molecule type" value="Genomic_DNA"/>
</dbReference>
<dbReference type="RefSeq" id="WP_285187105.1">
    <property type="nucleotide sequence ID" value="NZ_CP126981.1"/>
</dbReference>
<dbReference type="PANTHER" id="PTHR46796:SF15">
    <property type="entry name" value="BLL1074 PROTEIN"/>
    <property type="match status" value="1"/>
</dbReference>
<sequence length="219" mass="23657">MGYWQTTDVRTGLVLWCSSGAGVLRVLPDLHADLMFWRGGLHIAGYDTRAHDYDRGDGDTTYGVRLPPGALAPVLRDSALHAVDERIALAPRRGDLLSIATRLLADADVETRCATAVLAQARAGTRVAGVAAELGWSARRLHRFCHNNFGMPFATLRGLYRFRFAHDLLSDGLCPADVAARTGYADQSHLTREVGRFAMTTPARIHASTVASGTSAGLE</sequence>
<dbReference type="Pfam" id="PF12833">
    <property type="entry name" value="HTH_18"/>
    <property type="match status" value="1"/>
</dbReference>
<dbReference type="SMART" id="SM00342">
    <property type="entry name" value="HTH_ARAC"/>
    <property type="match status" value="1"/>
</dbReference>
<accession>A0ABY8VUS2</accession>
<protein>
    <submittedName>
        <fullName evidence="5">Helix-turn-helix domain-containing protein</fullName>
    </submittedName>
</protein>
<keyword evidence="3" id="KW-0804">Transcription</keyword>